<proteinExistence type="predicted"/>
<dbReference type="RefSeq" id="WP_207330982.1">
    <property type="nucleotide sequence ID" value="NZ_JAFMYW010000006.1"/>
</dbReference>
<dbReference type="Pfam" id="PF17293">
    <property type="entry name" value="Arm-DNA-bind_5"/>
    <property type="match status" value="1"/>
</dbReference>
<dbReference type="InterPro" id="IPR035386">
    <property type="entry name" value="Arm-DNA-bind_5"/>
</dbReference>
<sequence>MNEINFRQKTSKLDKSDKAPIFLEFYHDAQVLVYATGEKCQLSEWDAEKQKFRRSMAGY</sequence>
<keyword evidence="3" id="KW-1185">Reference proteome</keyword>
<dbReference type="Proteomes" id="UP000664628">
    <property type="component" value="Unassembled WGS sequence"/>
</dbReference>
<comment type="caution">
    <text evidence="2">The sequence shown here is derived from an EMBL/GenBank/DDBJ whole genome shotgun (WGS) entry which is preliminary data.</text>
</comment>
<accession>A0ABS3JNP3</accession>
<dbReference type="EMBL" id="JAFMYW010000006">
    <property type="protein sequence ID" value="MBO0951046.1"/>
    <property type="molecule type" value="Genomic_DNA"/>
</dbReference>
<evidence type="ECO:0000313" key="3">
    <source>
        <dbReference type="Proteomes" id="UP000664628"/>
    </source>
</evidence>
<feature type="domain" description="Arm DNA-binding" evidence="1">
    <location>
        <begin position="7"/>
        <end position="55"/>
    </location>
</feature>
<gene>
    <name evidence="2" type="ORF">J2I46_20850</name>
</gene>
<evidence type="ECO:0000259" key="1">
    <source>
        <dbReference type="Pfam" id="PF17293"/>
    </source>
</evidence>
<reference evidence="2 3" key="1">
    <citation type="submission" date="2021-03" db="EMBL/GenBank/DDBJ databases">
        <title>Fibrella sp. HMF5405 genome sequencing and assembly.</title>
        <authorList>
            <person name="Kang H."/>
            <person name="Kim H."/>
            <person name="Bae S."/>
            <person name="Joh K."/>
        </authorList>
    </citation>
    <scope>NUCLEOTIDE SEQUENCE [LARGE SCALE GENOMIC DNA]</scope>
    <source>
        <strain evidence="2 3">HMF5405</strain>
    </source>
</reference>
<protein>
    <recommendedName>
        <fullName evidence="1">Arm DNA-binding domain-containing protein</fullName>
    </recommendedName>
</protein>
<organism evidence="2 3">
    <name type="scientific">Fibrella forsythiae</name>
    <dbReference type="NCBI Taxonomy" id="2817061"/>
    <lineage>
        <taxon>Bacteria</taxon>
        <taxon>Pseudomonadati</taxon>
        <taxon>Bacteroidota</taxon>
        <taxon>Cytophagia</taxon>
        <taxon>Cytophagales</taxon>
        <taxon>Spirosomataceae</taxon>
        <taxon>Fibrella</taxon>
    </lineage>
</organism>
<evidence type="ECO:0000313" key="2">
    <source>
        <dbReference type="EMBL" id="MBO0951046.1"/>
    </source>
</evidence>
<name>A0ABS3JNP3_9BACT</name>